<keyword evidence="3" id="KW-1185">Reference proteome</keyword>
<dbReference type="NCBIfam" id="NF037959">
    <property type="entry name" value="MFS_SpdSyn"/>
    <property type="match status" value="1"/>
</dbReference>
<dbReference type="PANTHER" id="PTHR43317:SF1">
    <property type="entry name" value="THERMOSPERMINE SYNTHASE ACAULIS5"/>
    <property type="match status" value="1"/>
</dbReference>
<sequence>MQANIQTLHHSEDEFGSITVMDDGECRFLSFAPNDEQSRCLKATPHVLQYEYTQAMLLVLLFCQPKRVLILGLGGGSLVTALHRHIPGIHITAVELRATVIELAHRYFQMPRSKRLQIIQQDADDFLNSNELRKVDVVFADLYHGDGVDQVQLRTDFIARCADALKEDGWLVLNCWTEHREDPLLRDALRLHFADIRTVLTGSKNWVILAGKVPDFQTTRSLKDTAERLTASLGFPLMRSLMRSRALGE</sequence>
<dbReference type="Gene3D" id="3.40.50.150">
    <property type="entry name" value="Vaccinia Virus protein VP39"/>
    <property type="match status" value="1"/>
</dbReference>
<gene>
    <name evidence="2" type="ORF">RCF98_01185</name>
</gene>
<keyword evidence="1" id="KW-0620">Polyamine biosynthesis</keyword>
<reference evidence="2 3" key="1">
    <citation type="submission" date="2023-08" db="EMBL/GenBank/DDBJ databases">
        <title>New molecular markers tilS and rpoB for phylogenetic and monitoring studies of the genus Thiothrix biodiversity.</title>
        <authorList>
            <person name="Ravin N.V."/>
            <person name="Smolyakov D."/>
            <person name="Markov N.D."/>
            <person name="Beletsky A.V."/>
            <person name="Mardanov A.V."/>
            <person name="Rudenko T.S."/>
            <person name="Grabovich M.Y."/>
        </authorList>
    </citation>
    <scope>NUCLEOTIDE SEQUENCE [LARGE SCALE GENOMIC DNA]</scope>
    <source>
        <strain evidence="2 3">MK1</strain>
    </source>
</reference>
<organism evidence="2 3">
    <name type="scientific">Thiothrix lacustris</name>
    <dbReference type="NCBI Taxonomy" id="525917"/>
    <lineage>
        <taxon>Bacteria</taxon>
        <taxon>Pseudomonadati</taxon>
        <taxon>Pseudomonadota</taxon>
        <taxon>Gammaproteobacteria</taxon>
        <taxon>Thiotrichales</taxon>
        <taxon>Thiotrichaceae</taxon>
        <taxon>Thiothrix</taxon>
    </lineage>
</organism>
<evidence type="ECO:0000313" key="3">
    <source>
        <dbReference type="Proteomes" id="UP001236657"/>
    </source>
</evidence>
<evidence type="ECO:0000256" key="1">
    <source>
        <dbReference type="ARBA" id="ARBA00023115"/>
    </source>
</evidence>
<accession>A0ABY9MQQ6</accession>
<dbReference type="Pfam" id="PF01564">
    <property type="entry name" value="Spermine_synth"/>
    <property type="match status" value="1"/>
</dbReference>
<dbReference type="InterPro" id="IPR029063">
    <property type="entry name" value="SAM-dependent_MTases_sf"/>
</dbReference>
<name>A0ABY9MQQ6_9GAMM</name>
<dbReference type="PANTHER" id="PTHR43317">
    <property type="entry name" value="THERMOSPERMINE SYNTHASE ACAULIS5"/>
    <property type="match status" value="1"/>
</dbReference>
<protein>
    <submittedName>
        <fullName evidence="2">Fused MFS/spermidine synthase</fullName>
    </submittedName>
</protein>
<dbReference type="Proteomes" id="UP001236657">
    <property type="component" value="Chromosome"/>
</dbReference>
<proteinExistence type="predicted"/>
<dbReference type="EMBL" id="CP133218">
    <property type="protein sequence ID" value="WML90979.1"/>
    <property type="molecule type" value="Genomic_DNA"/>
</dbReference>
<dbReference type="SUPFAM" id="SSF53335">
    <property type="entry name" value="S-adenosyl-L-methionine-dependent methyltransferases"/>
    <property type="match status" value="1"/>
</dbReference>
<dbReference type="RefSeq" id="WP_308895600.1">
    <property type="nucleotide sequence ID" value="NZ_CP133218.1"/>
</dbReference>
<dbReference type="CDD" id="cd02440">
    <property type="entry name" value="AdoMet_MTases"/>
    <property type="match status" value="1"/>
</dbReference>
<evidence type="ECO:0000313" key="2">
    <source>
        <dbReference type="EMBL" id="WML90979.1"/>
    </source>
</evidence>